<proteinExistence type="predicted"/>
<dbReference type="EMBL" id="SFCC01000020">
    <property type="protein sequence ID" value="RZQ60036.1"/>
    <property type="molecule type" value="Genomic_DNA"/>
</dbReference>
<dbReference type="AlphaFoldDB" id="A0A4Q7J0W1"/>
<feature type="transmembrane region" description="Helical" evidence="1">
    <location>
        <begin position="75"/>
        <end position="95"/>
    </location>
</feature>
<evidence type="ECO:0000313" key="2">
    <source>
        <dbReference type="EMBL" id="RZQ60036.1"/>
    </source>
</evidence>
<protein>
    <submittedName>
        <fullName evidence="2">Branched-chain amino acid ABC transporter</fullName>
    </submittedName>
</protein>
<sequence length="98" mass="9526">MWIGIVLVALVSIGLKAAGPAVLGDRELPPKAAAVIAVLAPALLAALVVTDVAGAGWADADWRVGAGLGAAGLSYLLRAPALVAVAVGVVVAAGLRLL</sequence>
<keyword evidence="1" id="KW-0472">Membrane</keyword>
<reference evidence="2 3" key="1">
    <citation type="submission" date="2019-02" db="EMBL/GenBank/DDBJ databases">
        <title>Draft genome sequence of Amycolatopsis sp. 8-3EHSu isolated from roots of Suaeda maritima.</title>
        <authorList>
            <person name="Duangmal K."/>
            <person name="Chantavorakit T."/>
        </authorList>
    </citation>
    <scope>NUCLEOTIDE SEQUENCE [LARGE SCALE GENOMIC DNA]</scope>
    <source>
        <strain evidence="2 3">8-3EHSu</strain>
    </source>
</reference>
<keyword evidence="3" id="KW-1185">Reference proteome</keyword>
<organism evidence="2 3">
    <name type="scientific">Amycolatopsis suaedae</name>
    <dbReference type="NCBI Taxonomy" id="2510978"/>
    <lineage>
        <taxon>Bacteria</taxon>
        <taxon>Bacillati</taxon>
        <taxon>Actinomycetota</taxon>
        <taxon>Actinomycetes</taxon>
        <taxon>Pseudonocardiales</taxon>
        <taxon>Pseudonocardiaceae</taxon>
        <taxon>Amycolatopsis</taxon>
    </lineage>
</organism>
<dbReference type="InterPro" id="IPR008407">
    <property type="entry name" value="Brnchd-chn_aa_trnsp_AzlD"/>
</dbReference>
<comment type="caution">
    <text evidence="2">The sequence shown here is derived from an EMBL/GenBank/DDBJ whole genome shotgun (WGS) entry which is preliminary data.</text>
</comment>
<evidence type="ECO:0000313" key="3">
    <source>
        <dbReference type="Proteomes" id="UP000292003"/>
    </source>
</evidence>
<keyword evidence="1" id="KW-1133">Transmembrane helix</keyword>
<keyword evidence="1" id="KW-0812">Transmembrane</keyword>
<dbReference type="Pfam" id="PF05437">
    <property type="entry name" value="AzlD"/>
    <property type="match status" value="1"/>
</dbReference>
<gene>
    <name evidence="2" type="ORF">EWH70_31640</name>
</gene>
<dbReference type="Proteomes" id="UP000292003">
    <property type="component" value="Unassembled WGS sequence"/>
</dbReference>
<accession>A0A4Q7J0W1</accession>
<evidence type="ECO:0000256" key="1">
    <source>
        <dbReference type="SAM" id="Phobius"/>
    </source>
</evidence>
<name>A0A4Q7J0W1_9PSEU</name>
<feature type="transmembrane region" description="Helical" evidence="1">
    <location>
        <begin position="33"/>
        <end position="54"/>
    </location>
</feature>